<comment type="caution">
    <text evidence="1">The sequence shown here is derived from an EMBL/GenBank/DDBJ whole genome shotgun (WGS) entry which is preliminary data.</text>
</comment>
<protein>
    <submittedName>
        <fullName evidence="1">Uncharacterized protein</fullName>
    </submittedName>
</protein>
<accession>A0ABS7YLU0</accession>
<keyword evidence="2" id="KW-1185">Reference proteome</keyword>
<sequence length="68" mass="7452">MSLSTNATQAEKVTANFQRVLMTPLVAAFVKADCNFQSLDKNSNPVITKKCVKDVIAIRDKLVTPKAK</sequence>
<organism evidence="1 2">
    <name type="scientific">Vibrio tritonius</name>
    <dbReference type="NCBI Taxonomy" id="1435069"/>
    <lineage>
        <taxon>Bacteria</taxon>
        <taxon>Pseudomonadati</taxon>
        <taxon>Pseudomonadota</taxon>
        <taxon>Gammaproteobacteria</taxon>
        <taxon>Vibrionales</taxon>
        <taxon>Vibrionaceae</taxon>
        <taxon>Vibrio</taxon>
    </lineage>
</organism>
<evidence type="ECO:0000313" key="2">
    <source>
        <dbReference type="Proteomes" id="UP001199044"/>
    </source>
</evidence>
<dbReference type="RefSeq" id="WP_225250616.1">
    <property type="nucleotide sequence ID" value="NZ_CP152309.1"/>
</dbReference>
<evidence type="ECO:0000313" key="1">
    <source>
        <dbReference type="EMBL" id="MCA2016650.1"/>
    </source>
</evidence>
<gene>
    <name evidence="1" type="ORF">LDJ79_11055</name>
</gene>
<proteinExistence type="predicted"/>
<dbReference type="Proteomes" id="UP001199044">
    <property type="component" value="Unassembled WGS sequence"/>
</dbReference>
<dbReference type="EMBL" id="JAIWIU010000067">
    <property type="protein sequence ID" value="MCA2016650.1"/>
    <property type="molecule type" value="Genomic_DNA"/>
</dbReference>
<name>A0ABS7YLU0_9VIBR</name>
<reference evidence="2" key="1">
    <citation type="submission" date="2023-07" db="EMBL/GenBank/DDBJ databases">
        <title>Molecular identification of indigenous halophilic bacteria isolated from red sea cost, biodegradation of synthetic dyes and assessment of degraded metabolite toxicity.</title>
        <authorList>
            <person name="Chaieb K."/>
            <person name="Altayb H.N."/>
        </authorList>
    </citation>
    <scope>NUCLEOTIDE SEQUENCE [LARGE SCALE GENOMIC DNA]</scope>
    <source>
        <strain evidence="2">K20</strain>
    </source>
</reference>